<dbReference type="InterPro" id="IPR025304">
    <property type="entry name" value="ALIX_V_dom"/>
</dbReference>
<dbReference type="Proteomes" id="UP000193560">
    <property type="component" value="Unassembled WGS sequence"/>
</dbReference>
<feature type="region of interest" description="Disordered" evidence="3">
    <location>
        <begin position="1"/>
        <end position="36"/>
    </location>
</feature>
<protein>
    <submittedName>
        <fullName evidence="5">BRO1-like domain-domain-containing protein</fullName>
    </submittedName>
</protein>
<reference evidence="5 6" key="1">
    <citation type="submission" date="2016-07" db="EMBL/GenBank/DDBJ databases">
        <title>Pervasive Adenine N6-methylation of Active Genes in Fungi.</title>
        <authorList>
            <consortium name="DOE Joint Genome Institute"/>
            <person name="Mondo S.J."/>
            <person name="Dannebaum R.O."/>
            <person name="Kuo R.C."/>
            <person name="Labutti K."/>
            <person name="Haridas S."/>
            <person name="Kuo A."/>
            <person name="Salamov A."/>
            <person name="Ahrendt S.R."/>
            <person name="Lipzen A."/>
            <person name="Sullivan W."/>
            <person name="Andreopoulos W.B."/>
            <person name="Clum A."/>
            <person name="Lindquist E."/>
            <person name="Daum C."/>
            <person name="Ramamoorthy G.K."/>
            <person name="Gryganskyi A."/>
            <person name="Culley D."/>
            <person name="Magnuson J.K."/>
            <person name="James T.Y."/>
            <person name="O'Malley M.A."/>
            <person name="Stajich J.E."/>
            <person name="Spatafora J.W."/>
            <person name="Visel A."/>
            <person name="Grigoriev I.V."/>
        </authorList>
    </citation>
    <scope>NUCLEOTIDE SEQUENCE [LARGE SCALE GENOMIC DNA]</scope>
    <source>
        <strain evidence="5 6">NRRL 1336</strain>
    </source>
</reference>
<feature type="coiled-coil region" evidence="2">
    <location>
        <begin position="639"/>
        <end position="666"/>
    </location>
</feature>
<dbReference type="Gene3D" id="1.20.120.560">
    <property type="entry name" value="alix/aip1 in complex with the ypdl late domain"/>
    <property type="match status" value="1"/>
</dbReference>
<dbReference type="PANTHER" id="PTHR23030">
    <property type="entry name" value="PCD6 INTERACTING PROTEIN-RELATED"/>
    <property type="match status" value="1"/>
</dbReference>
<dbReference type="EMBL" id="MCGE01000019">
    <property type="protein sequence ID" value="ORZ12390.1"/>
    <property type="molecule type" value="Genomic_DNA"/>
</dbReference>
<dbReference type="Pfam" id="PF13949">
    <property type="entry name" value="ALIX_LYPXL_bnd"/>
    <property type="match status" value="1"/>
</dbReference>
<comment type="similarity">
    <text evidence="1">Belongs to the palA/RIM20 family.</text>
</comment>
<dbReference type="GO" id="GO:0005768">
    <property type="term" value="C:endosome"/>
    <property type="evidence" value="ECO:0007669"/>
    <property type="project" value="TreeGrafter"/>
</dbReference>
<dbReference type="Gene3D" id="1.20.140.50">
    <property type="entry name" value="alix/aip1 like domains"/>
    <property type="match status" value="1"/>
</dbReference>
<dbReference type="SMART" id="SM01041">
    <property type="entry name" value="BRO1"/>
    <property type="match status" value="1"/>
</dbReference>
<accession>A0A1X2I9W9</accession>
<gene>
    <name evidence="5" type="ORF">BCR42DRAFT_420518</name>
</gene>
<keyword evidence="6" id="KW-1185">Reference proteome</keyword>
<dbReference type="OrthoDB" id="64867at2759"/>
<evidence type="ECO:0000259" key="4">
    <source>
        <dbReference type="PROSITE" id="PS51180"/>
    </source>
</evidence>
<dbReference type="InterPro" id="IPR038499">
    <property type="entry name" value="BRO1_sf"/>
</dbReference>
<dbReference type="PANTHER" id="PTHR23030:SF39">
    <property type="entry name" value="PROGRAMMED CELL DEATH 6-INTERACTING PROTEIN"/>
    <property type="match status" value="1"/>
</dbReference>
<dbReference type="InterPro" id="IPR004328">
    <property type="entry name" value="BRO1_dom"/>
</dbReference>
<evidence type="ECO:0000313" key="5">
    <source>
        <dbReference type="EMBL" id="ORZ12390.1"/>
    </source>
</evidence>
<dbReference type="AlphaFoldDB" id="A0A1X2I9W9"/>
<name>A0A1X2I9W9_9FUNG</name>
<proteinExistence type="inferred from homology"/>
<keyword evidence="2" id="KW-0175">Coiled coil</keyword>
<evidence type="ECO:0000313" key="6">
    <source>
        <dbReference type="Proteomes" id="UP000193560"/>
    </source>
</evidence>
<feature type="domain" description="BRO1" evidence="4">
    <location>
        <begin position="37"/>
        <end position="451"/>
    </location>
</feature>
<organism evidence="5 6">
    <name type="scientific">Absidia repens</name>
    <dbReference type="NCBI Taxonomy" id="90262"/>
    <lineage>
        <taxon>Eukaryota</taxon>
        <taxon>Fungi</taxon>
        <taxon>Fungi incertae sedis</taxon>
        <taxon>Mucoromycota</taxon>
        <taxon>Mucoromycotina</taxon>
        <taxon>Mucoromycetes</taxon>
        <taxon>Mucorales</taxon>
        <taxon>Cunninghamellaceae</taxon>
        <taxon>Absidia</taxon>
    </lineage>
</organism>
<dbReference type="Pfam" id="PF03097">
    <property type="entry name" value="BRO1"/>
    <property type="match status" value="1"/>
</dbReference>
<evidence type="ECO:0000256" key="2">
    <source>
        <dbReference type="SAM" id="Coils"/>
    </source>
</evidence>
<comment type="caution">
    <text evidence="5">The sequence shown here is derived from an EMBL/GenBank/DDBJ whole genome shotgun (WGS) entry which is preliminary data.</text>
</comment>
<dbReference type="Gene3D" id="1.25.40.280">
    <property type="entry name" value="alix/aip1 like domains"/>
    <property type="match status" value="1"/>
</dbReference>
<dbReference type="STRING" id="90262.A0A1X2I9W9"/>
<sequence length="816" mass="91138">MIGSSNTLGGGGGGGSASTTTMTTLDTHPHTNEVPPVVLSVPTKKSKPIRFAPSLLPYITNAYAEDASLYEQDCQWLDTLRTEAIQLPDVLTISTVDRLFMYYSQLVFLGSRFPLDVGLEYPWYPAFQPNGKIVKRTNLNYEKANILFTIGAVYSQLGSTETRISTEGIRKACSYYQYAAGCFKYIAREIIPDLRSVPPGDLSIPTLQVLISLMLAQAQECMWQKAVMEHMKHGTIARLAIKVADFFDAVLKEDKTTTAELPRDWLKHAQIKSSYFQAVAQYHKANECISMSKYGEEIARLRIAKSETSVALEGITTSLTNHNNSSSNYTLTGGFGLMALLSSAPSALTGMVQPKSGFVDEARNLMASIERDLLRAEKDNNVVYLESVPEPTQLAPILRSDMVKPSIPSDLLEPAYWKRTPHVDLNRPLFESLVPFAVHQAASVYADKKEWVVEHDIVCKCKELQREHKTLMEQLDLPSSLDMADPEHLPQSLLSCAEEVQHDGGGQALRDMLTKIQRMSMKNADLVEEGFNILEEENEGDDILRRQYGNSVWTRPPSQQLTGTLLAQGAQYHDTLQAAMKADRIVRAKVTNWGKAIDVLSQPPQELRQTLPNINVKDDTNTNDGADDSQQTQTCLDLIQRLRHLLQEAQEDAKLHTQLMEDAQALASSDGISPQLLTKADELTGGSPIVKIEPEQFADVFSRELKKYEIMQGTALDLVNQFADRKIKLEQVHAQYTLVIAANPIAAKREKAISNLEQAFTKFKEIRTNLVEGIKFYSQYTDTLTQFRDDCNDFAMARKMEASEISRNSGAIVRRK</sequence>
<evidence type="ECO:0000256" key="3">
    <source>
        <dbReference type="SAM" id="MobiDB-lite"/>
    </source>
</evidence>
<evidence type="ECO:0000256" key="1">
    <source>
        <dbReference type="ARBA" id="ARBA00038154"/>
    </source>
</evidence>
<dbReference type="PROSITE" id="PS51180">
    <property type="entry name" value="BRO1"/>
    <property type="match status" value="1"/>
</dbReference>